<organism evidence="1 2">
    <name type="scientific">Aquiflexum balticum DSM 16537</name>
    <dbReference type="NCBI Taxonomy" id="758820"/>
    <lineage>
        <taxon>Bacteria</taxon>
        <taxon>Pseudomonadati</taxon>
        <taxon>Bacteroidota</taxon>
        <taxon>Cytophagia</taxon>
        <taxon>Cytophagales</taxon>
        <taxon>Cyclobacteriaceae</taxon>
        <taxon>Aquiflexum</taxon>
    </lineage>
</organism>
<evidence type="ECO:0000313" key="1">
    <source>
        <dbReference type="EMBL" id="SMD44187.1"/>
    </source>
</evidence>
<dbReference type="EMBL" id="LT838813">
    <property type="protein sequence ID" value="SMD44187.1"/>
    <property type="molecule type" value="Genomic_DNA"/>
</dbReference>
<gene>
    <name evidence="1" type="ORF">SAMN00777080_2805</name>
</gene>
<name>A0A1W2H5F4_9BACT</name>
<keyword evidence="2" id="KW-1185">Reference proteome</keyword>
<dbReference type="AlphaFoldDB" id="A0A1W2H5F4"/>
<dbReference type="OrthoDB" id="676614at2"/>
<dbReference type="NCBIfam" id="NF033205">
    <property type="entry name" value="IPExxxVDY"/>
    <property type="match status" value="1"/>
</dbReference>
<dbReference type="STRING" id="758820.SAMN00777080_2805"/>
<reference evidence="2" key="1">
    <citation type="submission" date="2017-04" db="EMBL/GenBank/DDBJ databases">
        <authorList>
            <person name="Varghese N."/>
            <person name="Submissions S."/>
        </authorList>
    </citation>
    <scope>NUCLEOTIDE SEQUENCE [LARGE SCALE GENOMIC DNA]</scope>
    <source>
        <strain evidence="2">DSM 16537</strain>
    </source>
</reference>
<dbReference type="RefSeq" id="WP_084121002.1">
    <property type="nucleotide sequence ID" value="NZ_LT838813.1"/>
</dbReference>
<dbReference type="InterPro" id="IPR047690">
    <property type="entry name" value="IPExxxVDY_fam"/>
</dbReference>
<accession>A0A1W2H5F4</accession>
<evidence type="ECO:0008006" key="3">
    <source>
        <dbReference type="Google" id="ProtNLM"/>
    </source>
</evidence>
<protein>
    <recommendedName>
        <fullName evidence="3">IPExxxVDY family protein</fullName>
    </recommendedName>
</protein>
<sequence>MKKIKLFIEHHYDFELLGIVAPIKEYKMAWVVNYSLNSKLVKSDDFELELLNQPPLVISNFVEEKEYGFVQLLKNKSNSEGENSLYLIPELRMMDYFLLVQDQTHEIDLNEYIEKLSENSFVQNVVKLNISKLKSKDNLLTY</sequence>
<evidence type="ECO:0000313" key="2">
    <source>
        <dbReference type="Proteomes" id="UP000192333"/>
    </source>
</evidence>
<dbReference type="Proteomes" id="UP000192333">
    <property type="component" value="Chromosome I"/>
</dbReference>
<proteinExistence type="predicted"/>